<proteinExistence type="predicted"/>
<protein>
    <submittedName>
        <fullName evidence="2">Uncharacterized protein</fullName>
    </submittedName>
</protein>
<evidence type="ECO:0000313" key="3">
    <source>
        <dbReference type="Proteomes" id="UP000467840"/>
    </source>
</evidence>
<accession>A0A6A6MHG7</accession>
<dbReference type="AlphaFoldDB" id="A0A6A6MHG7"/>
<reference evidence="2 3" key="1">
    <citation type="journal article" date="2020" name="Mol. Plant">
        <title>The Chromosome-Based Rubber Tree Genome Provides New Insights into Spurge Genome Evolution and Rubber Biosynthesis.</title>
        <authorList>
            <person name="Liu J."/>
            <person name="Shi C."/>
            <person name="Shi C.C."/>
            <person name="Li W."/>
            <person name="Zhang Q.J."/>
            <person name="Zhang Y."/>
            <person name="Li K."/>
            <person name="Lu H.F."/>
            <person name="Shi C."/>
            <person name="Zhu S.T."/>
            <person name="Xiao Z.Y."/>
            <person name="Nan H."/>
            <person name="Yue Y."/>
            <person name="Zhu X.G."/>
            <person name="Wu Y."/>
            <person name="Hong X.N."/>
            <person name="Fan G.Y."/>
            <person name="Tong Y."/>
            <person name="Zhang D."/>
            <person name="Mao C.L."/>
            <person name="Liu Y.L."/>
            <person name="Hao S.J."/>
            <person name="Liu W.Q."/>
            <person name="Lv M.Q."/>
            <person name="Zhang H.B."/>
            <person name="Liu Y."/>
            <person name="Hu-Tang G.R."/>
            <person name="Wang J.P."/>
            <person name="Wang J.H."/>
            <person name="Sun Y.H."/>
            <person name="Ni S.B."/>
            <person name="Chen W.B."/>
            <person name="Zhang X.C."/>
            <person name="Jiao Y.N."/>
            <person name="Eichler E.E."/>
            <person name="Li G.H."/>
            <person name="Liu X."/>
            <person name="Gao L.Z."/>
        </authorList>
    </citation>
    <scope>NUCLEOTIDE SEQUENCE [LARGE SCALE GENOMIC DNA]</scope>
    <source>
        <strain evidence="3">cv. GT1</strain>
        <tissue evidence="2">Leaf</tissue>
    </source>
</reference>
<evidence type="ECO:0000313" key="2">
    <source>
        <dbReference type="EMBL" id="KAF2311803.1"/>
    </source>
</evidence>
<name>A0A6A6MHG7_HEVBR</name>
<feature type="compositionally biased region" description="Low complexity" evidence="1">
    <location>
        <begin position="30"/>
        <end position="41"/>
    </location>
</feature>
<feature type="region of interest" description="Disordered" evidence="1">
    <location>
        <begin position="22"/>
        <end position="41"/>
    </location>
</feature>
<gene>
    <name evidence="2" type="ORF">GH714_026804</name>
</gene>
<keyword evidence="3" id="KW-1185">Reference proteome</keyword>
<sequence length="128" mass="14448">MASLNRFSDKILNNLLSFRTDGNGDENLEKQTSTASSKSQQKANLTSIEGLLQSNFAYGTENLTTSDIKCLRDLALNFMASSEYPARSEYGRSEYPSEFFSLEYGRQQISCSEEYHVMRTIRRASNSS</sequence>
<organism evidence="2 3">
    <name type="scientific">Hevea brasiliensis</name>
    <name type="common">Para rubber tree</name>
    <name type="synonym">Siphonia brasiliensis</name>
    <dbReference type="NCBI Taxonomy" id="3981"/>
    <lineage>
        <taxon>Eukaryota</taxon>
        <taxon>Viridiplantae</taxon>
        <taxon>Streptophyta</taxon>
        <taxon>Embryophyta</taxon>
        <taxon>Tracheophyta</taxon>
        <taxon>Spermatophyta</taxon>
        <taxon>Magnoliopsida</taxon>
        <taxon>eudicotyledons</taxon>
        <taxon>Gunneridae</taxon>
        <taxon>Pentapetalae</taxon>
        <taxon>rosids</taxon>
        <taxon>fabids</taxon>
        <taxon>Malpighiales</taxon>
        <taxon>Euphorbiaceae</taxon>
        <taxon>Crotonoideae</taxon>
        <taxon>Micrandreae</taxon>
        <taxon>Hevea</taxon>
    </lineage>
</organism>
<evidence type="ECO:0000256" key="1">
    <source>
        <dbReference type="SAM" id="MobiDB-lite"/>
    </source>
</evidence>
<dbReference type="Proteomes" id="UP000467840">
    <property type="component" value="Chromosome 14"/>
</dbReference>
<dbReference type="EMBL" id="JAAGAX010000006">
    <property type="protein sequence ID" value="KAF2311803.1"/>
    <property type="molecule type" value="Genomic_DNA"/>
</dbReference>
<comment type="caution">
    <text evidence="2">The sequence shown here is derived from an EMBL/GenBank/DDBJ whole genome shotgun (WGS) entry which is preliminary data.</text>
</comment>